<dbReference type="PANTHER" id="PTHR46060:SF1">
    <property type="entry name" value="MARINER MOS1 TRANSPOSASE-LIKE PROTEIN"/>
    <property type="match status" value="1"/>
</dbReference>
<comment type="caution">
    <text evidence="2">The sequence shown here is derived from an EMBL/GenBank/DDBJ whole genome shotgun (WGS) entry which is preliminary data.</text>
</comment>
<organism evidence="2 3">
    <name type="scientific">Adineta steineri</name>
    <dbReference type="NCBI Taxonomy" id="433720"/>
    <lineage>
        <taxon>Eukaryota</taxon>
        <taxon>Metazoa</taxon>
        <taxon>Spiralia</taxon>
        <taxon>Gnathifera</taxon>
        <taxon>Rotifera</taxon>
        <taxon>Eurotatoria</taxon>
        <taxon>Bdelloidea</taxon>
        <taxon>Adinetida</taxon>
        <taxon>Adinetidae</taxon>
        <taxon>Adineta</taxon>
    </lineage>
</organism>
<accession>A0A814A8D9</accession>
<name>A0A814A8D9_9BILA</name>
<gene>
    <name evidence="2" type="ORF">VCS650_LOCUS9720</name>
</gene>
<sequence>MPPLPKVLVTKVERHRRHSITHHSKKGRVSNVVRVTRIKSRLDGSFRTNRQSVPNVNRINMSIADVNIKSTSRQEVKSDVNQPQILYSTTNRNSLKSMTNSAVPLISSVARQSTLPNRFSSKVVPSGNYDPLRSTVHSNLSSVSTTKQSRFSLAISTTSSATAITITSNICTSLFTNIAMVANCYSCPAYSYHQYIYNYTAIATVTRVAFAFRRQTSYFNLDDVSVRDYAAPTIELLSNPGFETGDLSSWIYCNQNNETITGGVQSNYTSGSYSYYPKTGTYYYMGGSLTAADYISQSFSTQIGHLYKMTLWAQYPGLTATQIHNELAAVYGSDVVSYSTVTRWTEPFLNERESLEDNPRSCRSLSAITQQNIDEAKDLVNDDPHIIIDYVATILDTFIT</sequence>
<dbReference type="AlphaFoldDB" id="A0A814A8D9"/>
<dbReference type="OrthoDB" id="10017160at2759"/>
<dbReference type="PANTHER" id="PTHR46060">
    <property type="entry name" value="MARINER MOS1 TRANSPOSASE-LIKE PROTEIN"/>
    <property type="match status" value="1"/>
</dbReference>
<proteinExistence type="predicted"/>
<dbReference type="EMBL" id="CAJNON010000068">
    <property type="protein sequence ID" value="CAF0908739.1"/>
    <property type="molecule type" value="Genomic_DNA"/>
</dbReference>
<reference evidence="2" key="1">
    <citation type="submission" date="2021-02" db="EMBL/GenBank/DDBJ databases">
        <authorList>
            <person name="Nowell W R."/>
        </authorList>
    </citation>
    <scope>NUCLEOTIDE SEQUENCE</scope>
</reference>
<dbReference type="InterPro" id="IPR052709">
    <property type="entry name" value="Transposase-MT_Hybrid"/>
</dbReference>
<dbReference type="InterPro" id="IPR041426">
    <property type="entry name" value="Mos1_HTH"/>
</dbReference>
<dbReference type="Gene3D" id="2.60.120.260">
    <property type="entry name" value="Galactose-binding domain-like"/>
    <property type="match status" value="1"/>
</dbReference>
<protein>
    <recommendedName>
        <fullName evidence="1">Mos1 transposase HTH domain-containing protein</fullName>
    </recommendedName>
</protein>
<dbReference type="Pfam" id="PF17906">
    <property type="entry name" value="HTH_48"/>
    <property type="match status" value="1"/>
</dbReference>
<evidence type="ECO:0000259" key="1">
    <source>
        <dbReference type="Pfam" id="PF17906"/>
    </source>
</evidence>
<feature type="domain" description="Mos1 transposase HTH" evidence="1">
    <location>
        <begin position="317"/>
        <end position="344"/>
    </location>
</feature>
<evidence type="ECO:0000313" key="3">
    <source>
        <dbReference type="Proteomes" id="UP000663891"/>
    </source>
</evidence>
<evidence type="ECO:0000313" key="2">
    <source>
        <dbReference type="EMBL" id="CAF0908739.1"/>
    </source>
</evidence>
<dbReference type="Proteomes" id="UP000663891">
    <property type="component" value="Unassembled WGS sequence"/>
</dbReference>